<dbReference type="InterPro" id="IPR029052">
    <property type="entry name" value="Metallo-depent_PP-like"/>
</dbReference>
<comment type="caution">
    <text evidence="2">The sequence shown here is derived from an EMBL/GenBank/DDBJ whole genome shotgun (WGS) entry which is preliminary data.</text>
</comment>
<accession>X0ZDS0</accession>
<dbReference type="PANTHER" id="PTHR43165:SF1">
    <property type="entry name" value="PHOSPHODIESTERASE MJ0936"/>
    <property type="match status" value="1"/>
</dbReference>
<protein>
    <recommendedName>
        <fullName evidence="1">Calcineurin-like phosphoesterase domain-containing protein</fullName>
    </recommendedName>
</protein>
<sequence length="160" mass="17308">MLIGVLSDTHGDVHGTRQAVRSFESLGVEMLLHCGDIGTAEVVSLLSAWPVHFVFGNVDQQAFLRGVITEAGHVCHDRFGSLTVKSKAVALLHGDDMSRLQHTIQSRQWDLVCHGHTHSPSQQHTSGTLVLNPGAIARTHRSCVATVELPSMAVTHIPLL</sequence>
<reference evidence="2" key="1">
    <citation type="journal article" date="2014" name="Front. Microbiol.">
        <title>High frequency of phylogenetically diverse reductive dehalogenase-homologous genes in deep subseafloor sedimentary metagenomes.</title>
        <authorList>
            <person name="Kawai M."/>
            <person name="Futagami T."/>
            <person name="Toyoda A."/>
            <person name="Takaki Y."/>
            <person name="Nishi S."/>
            <person name="Hori S."/>
            <person name="Arai W."/>
            <person name="Tsubouchi T."/>
            <person name="Morono Y."/>
            <person name="Uchiyama I."/>
            <person name="Ito T."/>
            <person name="Fujiyama A."/>
            <person name="Inagaki F."/>
            <person name="Takami H."/>
        </authorList>
    </citation>
    <scope>NUCLEOTIDE SEQUENCE</scope>
    <source>
        <strain evidence="2">Expedition CK06-06</strain>
    </source>
</reference>
<dbReference type="InterPro" id="IPR024654">
    <property type="entry name" value="Calcineurin-like_PHP_lpxH"/>
</dbReference>
<dbReference type="AlphaFoldDB" id="X0ZDS0"/>
<dbReference type="InterPro" id="IPR053193">
    <property type="entry name" value="MetalloPDE_YfcE-like"/>
</dbReference>
<dbReference type="InterPro" id="IPR000979">
    <property type="entry name" value="Phosphodiesterase_MJ0936/Vps29"/>
</dbReference>
<organism evidence="2">
    <name type="scientific">marine sediment metagenome</name>
    <dbReference type="NCBI Taxonomy" id="412755"/>
    <lineage>
        <taxon>unclassified sequences</taxon>
        <taxon>metagenomes</taxon>
        <taxon>ecological metagenomes</taxon>
    </lineage>
</organism>
<dbReference type="NCBIfam" id="TIGR00040">
    <property type="entry name" value="yfcE"/>
    <property type="match status" value="1"/>
</dbReference>
<dbReference type="Gene3D" id="3.60.21.10">
    <property type="match status" value="1"/>
</dbReference>
<dbReference type="Pfam" id="PF12850">
    <property type="entry name" value="Metallophos_2"/>
    <property type="match status" value="1"/>
</dbReference>
<evidence type="ECO:0000259" key="1">
    <source>
        <dbReference type="Pfam" id="PF12850"/>
    </source>
</evidence>
<dbReference type="EMBL" id="BARS01055518">
    <property type="protein sequence ID" value="GAG46476.1"/>
    <property type="molecule type" value="Genomic_DNA"/>
</dbReference>
<dbReference type="SUPFAM" id="SSF56300">
    <property type="entry name" value="Metallo-dependent phosphatases"/>
    <property type="match status" value="1"/>
</dbReference>
<name>X0ZDS0_9ZZZZ</name>
<proteinExistence type="predicted"/>
<evidence type="ECO:0000313" key="2">
    <source>
        <dbReference type="EMBL" id="GAG46476.1"/>
    </source>
</evidence>
<gene>
    <name evidence="2" type="ORF">S01H1_81963</name>
</gene>
<dbReference type="PANTHER" id="PTHR43165">
    <property type="entry name" value="METALLOPHOSPHOESTERASE"/>
    <property type="match status" value="1"/>
</dbReference>
<feature type="domain" description="Calcineurin-like phosphoesterase" evidence="1">
    <location>
        <begin position="1"/>
        <end position="148"/>
    </location>
</feature>